<dbReference type="KEGG" id="dpb:BABL1_gene_950"/>
<protein>
    <submittedName>
        <fullName evidence="2">Septal ring assembly protein ZapB</fullName>
    </submittedName>
</protein>
<dbReference type="AlphaFoldDB" id="V6DIA0"/>
<feature type="coiled-coil region" evidence="1">
    <location>
        <begin position="10"/>
        <end position="65"/>
    </location>
</feature>
<evidence type="ECO:0000256" key="1">
    <source>
        <dbReference type="SAM" id="Coils"/>
    </source>
</evidence>
<keyword evidence="3" id="KW-1185">Reference proteome</keyword>
<reference evidence="2 3" key="1">
    <citation type="journal article" date="2015" name="Biol. Direct">
        <title>Babela massiliensis, a representative of a widespread bacterial phylum with unusual adaptations to parasitism in amoebae.</title>
        <authorList>
            <person name="Pagnier I."/>
            <person name="Yutin N."/>
            <person name="Croce O."/>
            <person name="Makarova K.S."/>
            <person name="Wolf Y.I."/>
            <person name="Benamar S."/>
            <person name="Raoult D."/>
            <person name="Koonin E.V."/>
            <person name="La Scola B."/>
        </authorList>
    </citation>
    <scope>NUCLEOTIDE SEQUENCE [LARGE SCALE GENOMIC DNA]</scope>
    <source>
        <strain evidence="3">BABL1</strain>
    </source>
</reference>
<gene>
    <name evidence="2" type="ORF">BABL1_gene_950</name>
</gene>
<keyword evidence="1" id="KW-0175">Coiled coil</keyword>
<name>V6DIA0_9BACT</name>
<dbReference type="Proteomes" id="UP000018769">
    <property type="component" value="Chromosome I"/>
</dbReference>
<dbReference type="HOGENOM" id="CLU_2421443_0_0_7"/>
<evidence type="ECO:0000313" key="2">
    <source>
        <dbReference type="EMBL" id="CDK30256.1"/>
    </source>
</evidence>
<dbReference type="EMBL" id="HG793133">
    <property type="protein sequence ID" value="CDK30256.1"/>
    <property type="molecule type" value="Genomic_DNA"/>
</dbReference>
<proteinExistence type="predicted"/>
<sequence length="91" mass="10685">MEIPNSLEVLSVLEKKIANVLELLKEEKNLNAQLIKEREELISRLESAENSLLQESQSIDQLNQERFLTKEVVDELIRNIDRLVEVKQEER</sequence>
<evidence type="ECO:0000313" key="3">
    <source>
        <dbReference type="Proteomes" id="UP000018769"/>
    </source>
</evidence>
<dbReference type="RefSeq" id="WP_023791152.1">
    <property type="nucleotide sequence ID" value="NC_023003.1"/>
</dbReference>
<accession>V6DIA0</accession>
<organism evidence="2 3">
    <name type="scientific">Candidatus Babela massiliensis</name>
    <dbReference type="NCBI Taxonomy" id="673862"/>
    <lineage>
        <taxon>Bacteria</taxon>
        <taxon>Candidatus Babelota</taxon>
        <taxon>Candidatus Babeliae</taxon>
        <taxon>Candidatus Babeliales</taxon>
        <taxon>Candidatus Babeliaceae</taxon>
        <taxon>Candidatus Babela</taxon>
    </lineage>
</organism>
<dbReference type="STRING" id="673862.BABL1_gene_950"/>